<dbReference type="Gene3D" id="1.10.10.10">
    <property type="entry name" value="Winged helix-like DNA-binding domain superfamily/Winged helix DNA-binding domain"/>
    <property type="match status" value="2"/>
</dbReference>
<dbReference type="PROSITE" id="PS00716">
    <property type="entry name" value="SIGMA70_2"/>
    <property type="match status" value="1"/>
</dbReference>
<keyword evidence="3" id="KW-0731">Sigma factor</keyword>
<evidence type="ECO:0000256" key="2">
    <source>
        <dbReference type="ARBA" id="ARBA00023015"/>
    </source>
</evidence>
<dbReference type="GO" id="GO:1903865">
    <property type="term" value="C:sigma factor antagonist complex"/>
    <property type="evidence" value="ECO:0000318"/>
    <property type="project" value="GO_Central"/>
</dbReference>
<dbReference type="GO" id="GO:0071482">
    <property type="term" value="P:cellular response to light stimulus"/>
    <property type="evidence" value="ECO:0007669"/>
    <property type="project" value="UniProtKB-ARBA"/>
</dbReference>
<reference evidence="9" key="1">
    <citation type="journal article" date="2021" name="Nat. Commun.">
        <title>Genomic analyses provide insights into spinach domestication and the genetic basis of agronomic traits.</title>
        <authorList>
            <person name="Cai X."/>
            <person name="Sun X."/>
            <person name="Xu C."/>
            <person name="Sun H."/>
            <person name="Wang X."/>
            <person name="Ge C."/>
            <person name="Zhang Z."/>
            <person name="Wang Q."/>
            <person name="Fei Z."/>
            <person name="Jiao C."/>
            <person name="Wang Q."/>
        </authorList>
    </citation>
    <scope>NUCLEOTIDE SEQUENCE [LARGE SCALE GENOMIC DNA]</scope>
    <source>
        <strain evidence="9">cv. Varoflay</strain>
    </source>
</reference>
<dbReference type="Pfam" id="PF04545">
    <property type="entry name" value="Sigma70_r4"/>
    <property type="match status" value="1"/>
</dbReference>
<feature type="region of interest" description="Disordered" evidence="6">
    <location>
        <begin position="174"/>
        <end position="237"/>
    </location>
</feature>
<feature type="domain" description="RNA polymerase sigma-70" evidence="8">
    <location>
        <begin position="514"/>
        <end position="540"/>
    </location>
</feature>
<feature type="compositionally biased region" description="Polar residues" evidence="6">
    <location>
        <begin position="7"/>
        <end position="24"/>
    </location>
</feature>
<proteinExistence type="inferred from homology"/>
<dbReference type="InterPro" id="IPR007624">
    <property type="entry name" value="RNA_pol_sigma70_r3"/>
</dbReference>
<name>A0A9R0K5D4_SPIOL</name>
<dbReference type="InterPro" id="IPR050239">
    <property type="entry name" value="Sigma-70_RNA_pol_init_factors"/>
</dbReference>
<protein>
    <submittedName>
        <fullName evidence="10">RNA polymerase sigma factor sigF, chloroplastic</fullName>
    </submittedName>
</protein>
<dbReference type="InterPro" id="IPR013324">
    <property type="entry name" value="RNA_pol_sigma_r3/r4-like"/>
</dbReference>
<evidence type="ECO:0000313" key="9">
    <source>
        <dbReference type="Proteomes" id="UP000813463"/>
    </source>
</evidence>
<dbReference type="RefSeq" id="XP_021859105.1">
    <property type="nucleotide sequence ID" value="XM_022003413.2"/>
</dbReference>
<dbReference type="PROSITE" id="PS00715">
    <property type="entry name" value="SIGMA70_1"/>
    <property type="match status" value="1"/>
</dbReference>
<dbReference type="Pfam" id="PF04539">
    <property type="entry name" value="Sigma70_r3"/>
    <property type="match status" value="1"/>
</dbReference>
<dbReference type="SUPFAM" id="SSF88946">
    <property type="entry name" value="Sigma2 domain of RNA polymerase sigma factors"/>
    <property type="match status" value="1"/>
</dbReference>
<dbReference type="InterPro" id="IPR000943">
    <property type="entry name" value="RNA_pol_sigma70"/>
</dbReference>
<accession>A0A9R0K5D4</accession>
<dbReference type="InterPro" id="IPR036388">
    <property type="entry name" value="WH-like_DNA-bd_sf"/>
</dbReference>
<feature type="domain" description="RNA polymerase sigma-70" evidence="7">
    <location>
        <begin position="343"/>
        <end position="356"/>
    </location>
</feature>
<evidence type="ECO:0000256" key="3">
    <source>
        <dbReference type="ARBA" id="ARBA00023082"/>
    </source>
</evidence>
<dbReference type="InterPro" id="IPR014284">
    <property type="entry name" value="RNA_pol_sigma-70_dom"/>
</dbReference>
<reference evidence="10" key="2">
    <citation type="submission" date="2025-08" db="UniProtKB">
        <authorList>
            <consortium name="RefSeq"/>
        </authorList>
    </citation>
    <scope>IDENTIFICATION</scope>
    <source>
        <tissue evidence="10">Leaf</tissue>
    </source>
</reference>
<keyword evidence="4" id="KW-0238">DNA-binding</keyword>
<evidence type="ECO:0000256" key="5">
    <source>
        <dbReference type="ARBA" id="ARBA00023163"/>
    </source>
</evidence>
<dbReference type="GeneID" id="110798238"/>
<feature type="compositionally biased region" description="Basic and acidic residues" evidence="6">
    <location>
        <begin position="217"/>
        <end position="235"/>
    </location>
</feature>
<keyword evidence="9" id="KW-1185">Reference proteome</keyword>
<sequence length="557" mass="62919">MEAAINLLSSSSSFPPRTQFRNNASSSSSPSVSMVNEQTSFVPSTSTTSLLRQFPASVLSHEQRDECKQSSSVLREDKTCQLLSTLERKKLEHVAYAPLQIGTVSQHQEEFEHELCGWSGPSFLLTTLVNEKHPCSVAVSEHMDLKSCDVISLAEEALLASKLALSLAESSAEVDADTDGPLSSRPSDTPTVTPRTVRSSRLLERKNKKRRSSRPRVIHEMGVAEKKADPRRSGEGYDPNDPLRLFLWGPEAKQLLTVKQENELIGEIQNFIKLVNVKQNLESQFDREPTFAEWADAVGLSSMALRSEVLSGKRSREKLIHANLRMVVYIAKQYQNRGLHLKDLLQEGSMGLMKSVEKFKPQAGCRFPSYAYWWIRQAIRKAIFQHSKTIRLPENMYTLHAKVLEARKLFIQEGHQHPTTAELALRLGITVEKLQNLLILMRHPLSMQQPVWSDQSTTFQEVTADTKIEKPDVCAEKQLMRKHIRSLLCTLAPREEQIIKLRFGIGSASEKRNSLSEIGAKFGLSKERVRQIESRALQKLKESLNSHGLKEYTDLLL</sequence>
<organism evidence="9 10">
    <name type="scientific">Spinacia oleracea</name>
    <name type="common">Spinach</name>
    <dbReference type="NCBI Taxonomy" id="3562"/>
    <lineage>
        <taxon>Eukaryota</taxon>
        <taxon>Viridiplantae</taxon>
        <taxon>Streptophyta</taxon>
        <taxon>Embryophyta</taxon>
        <taxon>Tracheophyta</taxon>
        <taxon>Spermatophyta</taxon>
        <taxon>Magnoliopsida</taxon>
        <taxon>eudicotyledons</taxon>
        <taxon>Gunneridae</taxon>
        <taxon>Pentapetalae</taxon>
        <taxon>Caryophyllales</taxon>
        <taxon>Chenopodiaceae</taxon>
        <taxon>Chenopodioideae</taxon>
        <taxon>Anserineae</taxon>
        <taxon>Spinacia</taxon>
    </lineage>
</organism>
<comment type="similarity">
    <text evidence="1">Belongs to the sigma-70 factor family.</text>
</comment>
<dbReference type="GO" id="GO:0006355">
    <property type="term" value="P:regulation of DNA-templated transcription"/>
    <property type="evidence" value="ECO:0000318"/>
    <property type="project" value="GO_Central"/>
</dbReference>
<dbReference type="NCBIfam" id="TIGR02937">
    <property type="entry name" value="sigma70-ECF"/>
    <property type="match status" value="1"/>
</dbReference>
<dbReference type="Pfam" id="PF04542">
    <property type="entry name" value="Sigma70_r2"/>
    <property type="match status" value="1"/>
</dbReference>
<gene>
    <name evidence="10" type="primary">LOC110798238</name>
</gene>
<dbReference type="InterPro" id="IPR007630">
    <property type="entry name" value="RNA_pol_sigma70_r4"/>
</dbReference>
<dbReference type="PANTHER" id="PTHR30603">
    <property type="entry name" value="RNA POLYMERASE SIGMA FACTOR RPO"/>
    <property type="match status" value="1"/>
</dbReference>
<evidence type="ECO:0000256" key="4">
    <source>
        <dbReference type="ARBA" id="ARBA00023125"/>
    </source>
</evidence>
<dbReference type="KEGG" id="soe:110798238"/>
<dbReference type="PRINTS" id="PR00046">
    <property type="entry name" value="SIGMA70FCT"/>
</dbReference>
<dbReference type="GO" id="GO:0000976">
    <property type="term" value="F:transcription cis-regulatory region binding"/>
    <property type="evidence" value="ECO:0000318"/>
    <property type="project" value="GO_Central"/>
</dbReference>
<feature type="region of interest" description="Disordered" evidence="6">
    <location>
        <begin position="1"/>
        <end position="39"/>
    </location>
</feature>
<evidence type="ECO:0000259" key="7">
    <source>
        <dbReference type="PROSITE" id="PS00715"/>
    </source>
</evidence>
<dbReference type="CDD" id="cd06171">
    <property type="entry name" value="Sigma70_r4"/>
    <property type="match status" value="1"/>
</dbReference>
<keyword evidence="5" id="KW-0804">Transcription</keyword>
<dbReference type="InterPro" id="IPR007627">
    <property type="entry name" value="RNA_pol_sigma70_r2"/>
</dbReference>
<evidence type="ECO:0000259" key="8">
    <source>
        <dbReference type="PROSITE" id="PS00716"/>
    </source>
</evidence>
<keyword evidence="2" id="KW-0805">Transcription regulation</keyword>
<dbReference type="GO" id="GO:0003899">
    <property type="term" value="F:DNA-directed RNA polymerase activity"/>
    <property type="evidence" value="ECO:0000318"/>
    <property type="project" value="GO_Central"/>
</dbReference>
<dbReference type="PANTHER" id="PTHR30603:SF45">
    <property type="entry name" value="RNA POLYMERASE SIGMA FACTOR SIGF, CHLOROPLASTIC"/>
    <property type="match status" value="1"/>
</dbReference>
<dbReference type="OrthoDB" id="206108at2759"/>
<evidence type="ECO:0000256" key="1">
    <source>
        <dbReference type="ARBA" id="ARBA00007788"/>
    </source>
</evidence>
<evidence type="ECO:0000313" key="10">
    <source>
        <dbReference type="RefSeq" id="XP_021859105.1"/>
    </source>
</evidence>
<feature type="compositionally biased region" description="Basic residues" evidence="6">
    <location>
        <begin position="206"/>
        <end position="216"/>
    </location>
</feature>
<dbReference type="GO" id="GO:0016987">
    <property type="term" value="F:sigma factor activity"/>
    <property type="evidence" value="ECO:0000318"/>
    <property type="project" value="GO_Central"/>
</dbReference>
<dbReference type="Proteomes" id="UP000813463">
    <property type="component" value="Chromosome 5"/>
</dbReference>
<dbReference type="InterPro" id="IPR013325">
    <property type="entry name" value="RNA_pol_sigma_r2"/>
</dbReference>
<dbReference type="Gene3D" id="1.10.601.10">
    <property type="entry name" value="RNA Polymerase Primary Sigma Factor"/>
    <property type="match status" value="1"/>
</dbReference>
<feature type="compositionally biased region" description="Polar residues" evidence="6">
    <location>
        <begin position="184"/>
        <end position="197"/>
    </location>
</feature>
<dbReference type="SUPFAM" id="SSF88659">
    <property type="entry name" value="Sigma3 and sigma4 domains of RNA polymerase sigma factors"/>
    <property type="match status" value="2"/>
</dbReference>
<dbReference type="AlphaFoldDB" id="A0A9R0K5D4"/>
<dbReference type="GO" id="GO:0006352">
    <property type="term" value="P:DNA-templated transcription initiation"/>
    <property type="evidence" value="ECO:0007669"/>
    <property type="project" value="InterPro"/>
</dbReference>
<evidence type="ECO:0000256" key="6">
    <source>
        <dbReference type="SAM" id="MobiDB-lite"/>
    </source>
</evidence>
<dbReference type="GO" id="GO:0009507">
    <property type="term" value="C:chloroplast"/>
    <property type="evidence" value="ECO:0000318"/>
    <property type="project" value="GO_Central"/>
</dbReference>